<gene>
    <name evidence="1" type="ORF">BDY19DRAFT_985034</name>
</gene>
<dbReference type="Proteomes" id="UP001055072">
    <property type="component" value="Unassembled WGS sequence"/>
</dbReference>
<protein>
    <submittedName>
        <fullName evidence="1">Chromatin remodelling complex Rsc7/Swp82 subunit-domain-containing protein</fullName>
    </submittedName>
</protein>
<name>A0ACB8U5L7_9APHY</name>
<evidence type="ECO:0000313" key="1">
    <source>
        <dbReference type="EMBL" id="KAI0089622.1"/>
    </source>
</evidence>
<dbReference type="EMBL" id="MU274910">
    <property type="protein sequence ID" value="KAI0089622.1"/>
    <property type="molecule type" value="Genomic_DNA"/>
</dbReference>
<keyword evidence="2" id="KW-1185">Reference proteome</keyword>
<comment type="caution">
    <text evidence="1">The sequence shown here is derived from an EMBL/GenBank/DDBJ whole genome shotgun (WGS) entry which is preliminary data.</text>
</comment>
<proteinExistence type="predicted"/>
<sequence length="477" mass="52602">MLGQEEEVDEKNIDVDVEEGEGSEDGEEAGTPRDDDEDEEAAKASRGRGRGRPRGRPKGSGIGRPRGRGRGRPRGKGRLTTRSRRDRDEEPIIEKEYPEDGPVRYFRRYNGEIVYIEGDEYVTGDLEKGDEKIDKDGNLLGGRQFKAQTFVLPGRHPTRRYMLAIDAARSSGFRDSLYYFRRNQMALKLNATQWEKDYLIDEGKLGTHLRTRSVTMITARSAYKLHGAKMIVNGRWIIDDYNEPKVLEEITARGLKPGDPVGDLQDTSTLAAEAAMLAGEMGSSKQERSTGASLGMYRAGGPTTLFGGSGWGPYSEGPLNAVKKSMLTRDGVHEDNWMFVAAQRTLEMGEEWKKLRRAALRANGGADVGSGGGEATKRAAPDVTGPGHAGNKRPRAGEDGPLGVYEPQTGIVLYRSDTQPTQSHWEPVDDSRPILRGTKVGSGAWGLATVDTVLQLPIPGEDERYRLDMLRMIMESS</sequence>
<organism evidence="1 2">
    <name type="scientific">Irpex rosettiformis</name>
    <dbReference type="NCBI Taxonomy" id="378272"/>
    <lineage>
        <taxon>Eukaryota</taxon>
        <taxon>Fungi</taxon>
        <taxon>Dikarya</taxon>
        <taxon>Basidiomycota</taxon>
        <taxon>Agaricomycotina</taxon>
        <taxon>Agaricomycetes</taxon>
        <taxon>Polyporales</taxon>
        <taxon>Irpicaceae</taxon>
        <taxon>Irpex</taxon>
    </lineage>
</organism>
<accession>A0ACB8U5L7</accession>
<evidence type="ECO:0000313" key="2">
    <source>
        <dbReference type="Proteomes" id="UP001055072"/>
    </source>
</evidence>
<reference evidence="1" key="1">
    <citation type="journal article" date="2021" name="Environ. Microbiol.">
        <title>Gene family expansions and transcriptome signatures uncover fungal adaptations to wood decay.</title>
        <authorList>
            <person name="Hage H."/>
            <person name="Miyauchi S."/>
            <person name="Viragh M."/>
            <person name="Drula E."/>
            <person name="Min B."/>
            <person name="Chaduli D."/>
            <person name="Navarro D."/>
            <person name="Favel A."/>
            <person name="Norest M."/>
            <person name="Lesage-Meessen L."/>
            <person name="Balint B."/>
            <person name="Merenyi Z."/>
            <person name="de Eugenio L."/>
            <person name="Morin E."/>
            <person name="Martinez A.T."/>
            <person name="Baldrian P."/>
            <person name="Stursova M."/>
            <person name="Martinez M.J."/>
            <person name="Novotny C."/>
            <person name="Magnuson J.K."/>
            <person name="Spatafora J.W."/>
            <person name="Maurice S."/>
            <person name="Pangilinan J."/>
            <person name="Andreopoulos W."/>
            <person name="LaButti K."/>
            <person name="Hundley H."/>
            <person name="Na H."/>
            <person name="Kuo A."/>
            <person name="Barry K."/>
            <person name="Lipzen A."/>
            <person name="Henrissat B."/>
            <person name="Riley R."/>
            <person name="Ahrendt S."/>
            <person name="Nagy L.G."/>
            <person name="Grigoriev I.V."/>
            <person name="Martin F."/>
            <person name="Rosso M.N."/>
        </authorList>
    </citation>
    <scope>NUCLEOTIDE SEQUENCE</scope>
    <source>
        <strain evidence="1">CBS 384.51</strain>
    </source>
</reference>